<dbReference type="Proteomes" id="UP000028933">
    <property type="component" value="Chromosome"/>
</dbReference>
<accession>A0A077EEF7</accession>
<dbReference type="Gene3D" id="3.10.20.480">
    <property type="entry name" value="Antirestriction protein ArdA, domain 1"/>
    <property type="match status" value="1"/>
</dbReference>
<name>A0A077EEF7_9FLAO</name>
<dbReference type="HOGENOM" id="CLU_083536_0_1_10"/>
<evidence type="ECO:0000313" key="2">
    <source>
        <dbReference type="Proteomes" id="UP000028933"/>
    </source>
</evidence>
<sequence length="179" mass="20797">MTKLLNCLDTICIYVGTYKKYNDGSLFGKWLNLSDYSDYDELLEAMKELQQDETDPEFMFQDYECPSFISSLGLISESYISNDIYDIIDQISDCGYDIKVIESFIDCFGVSDLNEIIDRITECYVGEYSDDETFVQSLLEETGDIPQNIPSYISIDWESTARNVMYNYSTSNNHYFRSF</sequence>
<proteinExistence type="predicted"/>
<dbReference type="EMBL" id="CP007547">
    <property type="protein sequence ID" value="AIL45902.1"/>
    <property type="molecule type" value="Genomic_DNA"/>
</dbReference>
<reference evidence="1" key="1">
    <citation type="journal article" date="2013" name="Lancet">
        <title>First case of E anophelis outbreak in an intensive-care unit.</title>
        <authorList>
            <person name="Teo J."/>
            <person name="Tan S.Y."/>
            <person name="Tay M."/>
            <person name="Ding Y."/>
            <person name="Kjelleberg S."/>
            <person name="Givskov M."/>
            <person name="Lin R.T."/>
            <person name="Yang L."/>
        </authorList>
    </citation>
    <scope>NUCLEOTIDE SEQUENCE [LARGE SCALE GENOMIC DNA]</scope>
    <source>
        <strain evidence="1">NUHP1</strain>
    </source>
</reference>
<dbReference type="AlphaFoldDB" id="A0A077EEF7"/>
<dbReference type="Pfam" id="PF07275">
    <property type="entry name" value="ArdA"/>
    <property type="match status" value="1"/>
</dbReference>
<dbReference type="InterPro" id="IPR041895">
    <property type="entry name" value="ArdA_dom1"/>
</dbReference>
<evidence type="ECO:0000313" key="1">
    <source>
        <dbReference type="EMBL" id="AIL45902.1"/>
    </source>
</evidence>
<dbReference type="InterPro" id="IPR009899">
    <property type="entry name" value="ArdA"/>
</dbReference>
<dbReference type="RefSeq" id="WP_024564288.1">
    <property type="nucleotide sequence ID" value="NZ_CP007547.1"/>
</dbReference>
<organism evidence="1 2">
    <name type="scientific">Elizabethkingia anophelis NUHP1</name>
    <dbReference type="NCBI Taxonomy" id="1338011"/>
    <lineage>
        <taxon>Bacteria</taxon>
        <taxon>Pseudomonadati</taxon>
        <taxon>Bacteroidota</taxon>
        <taxon>Flavobacteriia</taxon>
        <taxon>Flavobacteriales</taxon>
        <taxon>Weeksellaceae</taxon>
        <taxon>Elizabethkingia</taxon>
    </lineage>
</organism>
<dbReference type="eggNOG" id="COG4734">
    <property type="taxonomic scope" value="Bacteria"/>
</dbReference>
<dbReference type="STRING" id="1338011.BD94_2127"/>
<dbReference type="KEGG" id="eao:BD94_2127"/>
<gene>
    <name evidence="1" type="ORF">BD94_2127</name>
</gene>
<reference evidence="1" key="2">
    <citation type="journal article" date="2015" name="Genome Biol. Evol.">
        <title>Complete Genome Sequence and Transcriptomic Analysis of the Novel Pathogen Elizabethkingia anophelis in Response to Oxidative Stress.</title>
        <authorList>
            <person name="Li Y."/>
            <person name="Liu Y."/>
            <person name="Chew S.C."/>
            <person name="Tay M."/>
            <person name="Salido M.M."/>
            <person name="Teo J."/>
            <person name="Lauro F.M."/>
            <person name="Givskov M."/>
            <person name="Yang L."/>
        </authorList>
    </citation>
    <scope>NUCLEOTIDE SEQUENCE</scope>
    <source>
        <strain evidence="1">NUHP1</strain>
    </source>
</reference>
<protein>
    <submittedName>
        <fullName evidence="1">Antirestriction protein ArdA</fullName>
    </submittedName>
</protein>